<name>A0ABT1BME9_9BURK</name>
<feature type="domain" description="Flagellin N-terminal" evidence="6">
    <location>
        <begin position="9"/>
        <end position="139"/>
    </location>
</feature>
<keyword evidence="8" id="KW-1185">Reference proteome</keyword>
<feature type="region of interest" description="Disordered" evidence="5">
    <location>
        <begin position="26"/>
        <end position="45"/>
    </location>
</feature>
<dbReference type="PANTHER" id="PTHR42792">
    <property type="entry name" value="FLAGELLIN"/>
    <property type="match status" value="1"/>
</dbReference>
<protein>
    <submittedName>
        <fullName evidence="7">Flagellar hook-associated protein FlgL</fullName>
    </submittedName>
</protein>
<keyword evidence="7" id="KW-0282">Flagellum</keyword>
<gene>
    <name evidence="7" type="primary">flgL</name>
    <name evidence="7" type="ORF">M0L44_10235</name>
</gene>
<comment type="caution">
    <text evidence="7">The sequence shown here is derived from an EMBL/GenBank/DDBJ whole genome shotgun (WGS) entry which is preliminary data.</text>
</comment>
<comment type="subcellular location">
    <subcellularLocation>
        <location evidence="1">Bacterial flagellum</location>
    </subcellularLocation>
    <subcellularLocation>
        <location evidence="2">Secreted</location>
    </subcellularLocation>
</comment>
<evidence type="ECO:0000256" key="5">
    <source>
        <dbReference type="SAM" id="MobiDB-lite"/>
    </source>
</evidence>
<keyword evidence="7" id="KW-0969">Cilium</keyword>
<evidence type="ECO:0000259" key="6">
    <source>
        <dbReference type="Pfam" id="PF00669"/>
    </source>
</evidence>
<accession>A0ABT1BME9</accession>
<keyword evidence="4" id="KW-0975">Bacterial flagellum</keyword>
<dbReference type="InterPro" id="IPR001029">
    <property type="entry name" value="Flagellin_N"/>
</dbReference>
<dbReference type="PANTHER" id="PTHR42792:SF1">
    <property type="entry name" value="FLAGELLAR HOOK-ASSOCIATED PROTEIN 3"/>
    <property type="match status" value="1"/>
</dbReference>
<evidence type="ECO:0000256" key="2">
    <source>
        <dbReference type="ARBA" id="ARBA00004613"/>
    </source>
</evidence>
<evidence type="ECO:0000313" key="7">
    <source>
        <dbReference type="EMBL" id="MCO5977089.1"/>
    </source>
</evidence>
<dbReference type="Pfam" id="PF00669">
    <property type="entry name" value="Flagellin_N"/>
    <property type="match status" value="1"/>
</dbReference>
<dbReference type="InterPro" id="IPR001492">
    <property type="entry name" value="Flagellin"/>
</dbReference>
<keyword evidence="7" id="KW-0966">Cell projection</keyword>
<evidence type="ECO:0000256" key="3">
    <source>
        <dbReference type="ARBA" id="ARBA00005709"/>
    </source>
</evidence>
<evidence type="ECO:0000256" key="4">
    <source>
        <dbReference type="ARBA" id="ARBA00023143"/>
    </source>
</evidence>
<dbReference type="InterPro" id="IPR013384">
    <property type="entry name" value="Flagell_FlgL"/>
</dbReference>
<evidence type="ECO:0000256" key="1">
    <source>
        <dbReference type="ARBA" id="ARBA00004365"/>
    </source>
</evidence>
<evidence type="ECO:0000313" key="8">
    <source>
        <dbReference type="Proteomes" id="UP001204851"/>
    </source>
</evidence>
<sequence length="303" mass="32006">MRIASTQYHTTMSTALQRAQAHLEQTMEQMSTGARIQKPSDDPVTSVRLSRLTREDAATTQYRDNIAALKTRLSNNEALLDGMNTDMQEVRDLLVWAPNGSNTAEDVAAMASSLTTLRDSLLDTSNSKDQEGRYLFSGTASTTPTVSYNAAAPLGARYSYTGNGQTQQVVVGNGVTQAANVALPEVAPLLNQLDQMIATLGTAGVNVNDSAVQAQLAAGLGQLDATMGSVTARISKLGGAQNMLETLDTGHANVSLSNQQAALTLGQLDYNQAAVLLNGYTTAVQATQKAYAKVSTLSLFNAL</sequence>
<organism evidence="7 8">
    <name type="scientific">Ideonella oryzae</name>
    <dbReference type="NCBI Taxonomy" id="2937441"/>
    <lineage>
        <taxon>Bacteria</taxon>
        <taxon>Pseudomonadati</taxon>
        <taxon>Pseudomonadota</taxon>
        <taxon>Betaproteobacteria</taxon>
        <taxon>Burkholderiales</taxon>
        <taxon>Sphaerotilaceae</taxon>
        <taxon>Ideonella</taxon>
    </lineage>
</organism>
<proteinExistence type="inferred from homology"/>
<reference evidence="7 8" key="1">
    <citation type="submission" date="2022-06" db="EMBL/GenBank/DDBJ databases">
        <title>Ideonella sp. NS12-5 Genome sequencing and assembly.</title>
        <authorList>
            <person name="Jung Y."/>
        </authorList>
    </citation>
    <scope>NUCLEOTIDE SEQUENCE [LARGE SCALE GENOMIC DNA]</scope>
    <source>
        <strain evidence="7 8">NS12-5</strain>
    </source>
</reference>
<comment type="similarity">
    <text evidence="3">Belongs to the bacterial flagellin family.</text>
</comment>
<dbReference type="Gene3D" id="1.20.1330.10">
    <property type="entry name" value="f41 fragment of flagellin, N-terminal domain"/>
    <property type="match status" value="1"/>
</dbReference>
<dbReference type="Proteomes" id="UP001204851">
    <property type="component" value="Unassembled WGS sequence"/>
</dbReference>
<dbReference type="SUPFAM" id="SSF64518">
    <property type="entry name" value="Phase 1 flagellin"/>
    <property type="match status" value="1"/>
</dbReference>
<dbReference type="EMBL" id="JAMXMC010000005">
    <property type="protein sequence ID" value="MCO5977089.1"/>
    <property type="molecule type" value="Genomic_DNA"/>
</dbReference>
<dbReference type="RefSeq" id="WP_252769622.1">
    <property type="nucleotide sequence ID" value="NZ_JAMXMC010000005.1"/>
</dbReference>
<dbReference type="NCBIfam" id="TIGR02550">
    <property type="entry name" value="flagell_flgL"/>
    <property type="match status" value="1"/>
</dbReference>